<evidence type="ECO:0000313" key="1">
    <source>
        <dbReference type="EMBL" id="AYV85397.1"/>
    </source>
</evidence>
<sequence length="528" mass="60673">MGALGSKENLAQVVAIYGYNSNDIPWQICDNRSVYHTTGLIIKHDDKKYIVTTRNKLVGCKNIVMYHTYFNGIDPVMRNDLHILFQSIEFNIIILGTVDKNEFDIGESEVVRGDYDPKFSCPSYSILDNIFTIPTKRSQYHIIRMGADLESNIFDYKVDIRDVKFKKLFIDDKTFLPRNYMYKFIMDMDSRTDKKNLFGICGSIIFNKKHKLLGMVSKKKSDKIYVIPTKNLAKVAFDFVTYIVKHDEYNGLLTLPFIDEITSTGIIKSDHEFASPKTFVSENYIRNSEYNLSKIEQQLFSVQLGASNSNQKILKGDKLISVNGKNLIFDGDEILIYDDDYKINIPIDIYVKLNATNNISISRSNKILQLCITCTPINNFPLTNQPYFFPNCSIPFINLEGIIIVQLTHELLDITMSNKIVLDNNIINDLKEDNYGKTMPKKIFIVIDCLNKMLSDKYNLPRIVVNKNQTTQCPIVVSINGQQLIYLDDNLFYKSGHKPLITIKLLLDSGKTKLEKELEIVLNNEHNI</sequence>
<name>A0A3G5ADZ9_9VIRU</name>
<gene>
    <name evidence="1" type="ORF">Satyrvirus14_13</name>
</gene>
<organism evidence="1">
    <name type="scientific">Satyrvirus sp</name>
    <dbReference type="NCBI Taxonomy" id="2487771"/>
    <lineage>
        <taxon>Viruses</taxon>
        <taxon>Varidnaviria</taxon>
        <taxon>Bamfordvirae</taxon>
        <taxon>Nucleocytoviricota</taxon>
        <taxon>Megaviricetes</taxon>
        <taxon>Imitervirales</taxon>
        <taxon>Mimiviridae</taxon>
        <taxon>Megamimivirinae</taxon>
    </lineage>
</organism>
<proteinExistence type="predicted"/>
<protein>
    <submittedName>
        <fullName evidence="1">Uncharacterized protein</fullName>
    </submittedName>
</protein>
<dbReference type="EMBL" id="MK072450">
    <property type="protein sequence ID" value="AYV85397.1"/>
    <property type="molecule type" value="Genomic_DNA"/>
</dbReference>
<accession>A0A3G5ADZ9</accession>
<reference evidence="1" key="1">
    <citation type="submission" date="2018-10" db="EMBL/GenBank/DDBJ databases">
        <title>Hidden diversity of soil giant viruses.</title>
        <authorList>
            <person name="Schulz F."/>
            <person name="Alteio L."/>
            <person name="Goudeau D."/>
            <person name="Ryan E.M."/>
            <person name="Malmstrom R.R."/>
            <person name="Blanchard J."/>
            <person name="Woyke T."/>
        </authorList>
    </citation>
    <scope>NUCLEOTIDE SEQUENCE</scope>
    <source>
        <strain evidence="1">SAV1</strain>
    </source>
</reference>